<dbReference type="OrthoDB" id="5427350at2759"/>
<organism evidence="2 3">
    <name type="scientific">Aspergillus cristatus</name>
    <name type="common">Chinese Fuzhuan brick tea-fermentation fungus</name>
    <name type="synonym">Eurotium cristatum</name>
    <dbReference type="NCBI Taxonomy" id="573508"/>
    <lineage>
        <taxon>Eukaryota</taxon>
        <taxon>Fungi</taxon>
        <taxon>Dikarya</taxon>
        <taxon>Ascomycota</taxon>
        <taxon>Pezizomycotina</taxon>
        <taxon>Eurotiomycetes</taxon>
        <taxon>Eurotiomycetidae</taxon>
        <taxon>Eurotiales</taxon>
        <taxon>Aspergillaceae</taxon>
        <taxon>Aspergillus</taxon>
        <taxon>Aspergillus subgen. Aspergillus</taxon>
    </lineage>
</organism>
<protein>
    <submittedName>
        <fullName evidence="2">Uncharacterized protein</fullName>
    </submittedName>
</protein>
<gene>
    <name evidence="2" type="ORF">SI65_07773</name>
</gene>
<keyword evidence="1" id="KW-0812">Transmembrane</keyword>
<dbReference type="EMBL" id="JXNT01000010">
    <property type="protein sequence ID" value="ODM16808.1"/>
    <property type="molecule type" value="Genomic_DNA"/>
</dbReference>
<comment type="caution">
    <text evidence="2">The sequence shown here is derived from an EMBL/GenBank/DDBJ whole genome shotgun (WGS) entry which is preliminary data.</text>
</comment>
<evidence type="ECO:0000313" key="2">
    <source>
        <dbReference type="EMBL" id="ODM16808.1"/>
    </source>
</evidence>
<evidence type="ECO:0000256" key="1">
    <source>
        <dbReference type="SAM" id="Phobius"/>
    </source>
</evidence>
<dbReference type="Proteomes" id="UP000094569">
    <property type="component" value="Unassembled WGS sequence"/>
</dbReference>
<dbReference type="InterPro" id="IPR053143">
    <property type="entry name" value="Arylsulfate_ST"/>
</dbReference>
<keyword evidence="1" id="KW-0472">Membrane</keyword>
<dbReference type="PANTHER" id="PTHR35340:SF5">
    <property type="entry name" value="ASST-DOMAIN-CONTAINING PROTEIN"/>
    <property type="match status" value="1"/>
</dbReference>
<dbReference type="PANTHER" id="PTHR35340">
    <property type="entry name" value="PQQ ENZYME REPEAT PROTEIN-RELATED"/>
    <property type="match status" value="1"/>
</dbReference>
<dbReference type="AlphaFoldDB" id="A0A1E3B7F4"/>
<dbReference type="STRING" id="573508.A0A1E3B7F4"/>
<keyword evidence="3" id="KW-1185">Reference proteome</keyword>
<dbReference type="VEuPathDB" id="FungiDB:SI65_07773"/>
<proteinExistence type="predicted"/>
<sequence>MILELNVPSRQVALRAAYYHPQEMKAVSQGNVQILEGSGNVFVGWGHSAAYTEFDTNDGTVLCDVHFGASAYFTFGQVVSYRAYKGTWVGRPLTSPAAKVLSDNNVYVSWNGATEVVLWRLEAGDARSLELATFESVGQFEKQGFETKIGIPEDVDGPYFRLVALDWQDTVLGHTDIFERKTKNGVEDFYITCYWILMAASISGVGFLISQVLHQRRREWLPAPNKY</sequence>
<feature type="transmembrane region" description="Helical" evidence="1">
    <location>
        <begin position="189"/>
        <end position="209"/>
    </location>
</feature>
<reference evidence="2 3" key="1">
    <citation type="journal article" date="2016" name="BMC Genomics">
        <title>Comparative genomic and transcriptomic analyses of the Fuzhuan brick tea-fermentation fungus Aspergillus cristatus.</title>
        <authorList>
            <person name="Ge Y."/>
            <person name="Wang Y."/>
            <person name="Liu Y."/>
            <person name="Tan Y."/>
            <person name="Ren X."/>
            <person name="Zhang X."/>
            <person name="Hyde K.D."/>
            <person name="Liu Y."/>
            <person name="Liu Z."/>
        </authorList>
    </citation>
    <scope>NUCLEOTIDE SEQUENCE [LARGE SCALE GENOMIC DNA]</scope>
    <source>
        <strain evidence="2 3">GZAAS20.1005</strain>
    </source>
</reference>
<accession>A0A1E3B7F4</accession>
<name>A0A1E3B7F4_ASPCR</name>
<evidence type="ECO:0000313" key="3">
    <source>
        <dbReference type="Proteomes" id="UP000094569"/>
    </source>
</evidence>
<keyword evidence="1" id="KW-1133">Transmembrane helix</keyword>